<dbReference type="Proteomes" id="UP000499080">
    <property type="component" value="Unassembled WGS sequence"/>
</dbReference>
<organism evidence="2 3">
    <name type="scientific">Araneus ventricosus</name>
    <name type="common">Orbweaver spider</name>
    <name type="synonym">Epeira ventricosa</name>
    <dbReference type="NCBI Taxonomy" id="182803"/>
    <lineage>
        <taxon>Eukaryota</taxon>
        <taxon>Metazoa</taxon>
        <taxon>Ecdysozoa</taxon>
        <taxon>Arthropoda</taxon>
        <taxon>Chelicerata</taxon>
        <taxon>Arachnida</taxon>
        <taxon>Araneae</taxon>
        <taxon>Araneomorphae</taxon>
        <taxon>Entelegynae</taxon>
        <taxon>Araneoidea</taxon>
        <taxon>Araneidae</taxon>
        <taxon>Araneus</taxon>
    </lineage>
</organism>
<dbReference type="OrthoDB" id="5918257at2759"/>
<gene>
    <name evidence="2" type="ORF">AVEN_5988_1</name>
</gene>
<feature type="domain" description="Transcriptional coactivator p15 (PC4) C-terminal" evidence="1">
    <location>
        <begin position="33"/>
        <end position="71"/>
    </location>
</feature>
<protein>
    <recommendedName>
        <fullName evidence="1">Transcriptional coactivator p15 (PC4) C-terminal domain-containing protein</fullName>
    </recommendedName>
</protein>
<dbReference type="SUPFAM" id="SSF54447">
    <property type="entry name" value="ssDNA-binding transcriptional regulator domain"/>
    <property type="match status" value="1"/>
</dbReference>
<dbReference type="EMBL" id="BGPR01015476">
    <property type="protein sequence ID" value="GBN69406.1"/>
    <property type="molecule type" value="Genomic_DNA"/>
</dbReference>
<keyword evidence="3" id="KW-1185">Reference proteome</keyword>
<name>A0A4Y2R1R5_ARAVE</name>
<dbReference type="InterPro" id="IPR009044">
    <property type="entry name" value="ssDNA-bd_transcriptional_reg"/>
</dbReference>
<dbReference type="AlphaFoldDB" id="A0A4Y2R1R5"/>
<proteinExistence type="predicted"/>
<dbReference type="Pfam" id="PF02229">
    <property type="entry name" value="PC4"/>
    <property type="match status" value="1"/>
</dbReference>
<reference evidence="2 3" key="1">
    <citation type="journal article" date="2019" name="Sci. Rep.">
        <title>Orb-weaving spider Araneus ventricosus genome elucidates the spidroin gene catalogue.</title>
        <authorList>
            <person name="Kono N."/>
            <person name="Nakamura H."/>
            <person name="Ohtoshi R."/>
            <person name="Moran D.A.P."/>
            <person name="Shinohara A."/>
            <person name="Yoshida Y."/>
            <person name="Fujiwara M."/>
            <person name="Mori M."/>
            <person name="Tomita M."/>
            <person name="Arakawa K."/>
        </authorList>
    </citation>
    <scope>NUCLEOTIDE SEQUENCE [LARGE SCALE GENOMIC DNA]</scope>
</reference>
<evidence type="ECO:0000259" key="1">
    <source>
        <dbReference type="Pfam" id="PF02229"/>
    </source>
</evidence>
<accession>A0A4Y2R1R5</accession>
<dbReference type="InterPro" id="IPR003173">
    <property type="entry name" value="PC4_C"/>
</dbReference>
<dbReference type="GO" id="GO:0003677">
    <property type="term" value="F:DNA binding"/>
    <property type="evidence" value="ECO:0007669"/>
    <property type="project" value="InterPro"/>
</dbReference>
<evidence type="ECO:0000313" key="3">
    <source>
        <dbReference type="Proteomes" id="UP000499080"/>
    </source>
</evidence>
<comment type="caution">
    <text evidence="2">The sequence shown here is derived from an EMBL/GenBank/DDBJ whole genome shotgun (WGS) entry which is preliminary data.</text>
</comment>
<dbReference type="Gene3D" id="2.30.31.10">
    <property type="entry name" value="Transcriptional Coactivator Pc4, Chain A"/>
    <property type="match status" value="1"/>
</dbReference>
<sequence length="228" mass="25777">MSTDSPVQLFLKNFEYSGAGSDLGGDVFTYGNTFKGQTRAHIRVYLKDDCGGLHPTKYGFSLKSPVWTDLLRKLCHLRLTKDPDVVLTVKKDMRFQLYCQLQSELNNHPDVGVWGLYDGETPAGVDVLTDSLLEQKFQIVSKTKAGETSTKLSKEFGVGVSTVGDMRRDSENIKKFYEAFNGKSAKLLKTMKCENDEELDNVLYKWFIKRRSANIQDNDPTKSSAFQF</sequence>
<evidence type="ECO:0000313" key="2">
    <source>
        <dbReference type="EMBL" id="GBN69406.1"/>
    </source>
</evidence>
<dbReference type="GO" id="GO:0006355">
    <property type="term" value="P:regulation of DNA-templated transcription"/>
    <property type="evidence" value="ECO:0007669"/>
    <property type="project" value="InterPro"/>
</dbReference>